<feature type="non-terminal residue" evidence="3">
    <location>
        <position position="240"/>
    </location>
</feature>
<comment type="caution">
    <text evidence="3">The sequence shown here is derived from an EMBL/GenBank/DDBJ whole genome shotgun (WGS) entry which is preliminary data.</text>
</comment>
<accession>A0AAD4XKC9</accession>
<protein>
    <recommendedName>
        <fullName evidence="2">Trichome birefringence-like N-terminal domain-containing protein</fullName>
    </recommendedName>
</protein>
<keyword evidence="1" id="KW-0472">Membrane</keyword>
<dbReference type="InterPro" id="IPR029962">
    <property type="entry name" value="TBL"/>
</dbReference>
<evidence type="ECO:0000256" key="1">
    <source>
        <dbReference type="SAM" id="Phobius"/>
    </source>
</evidence>
<dbReference type="Proteomes" id="UP001202328">
    <property type="component" value="Unassembled WGS sequence"/>
</dbReference>
<dbReference type="GO" id="GO:0005794">
    <property type="term" value="C:Golgi apparatus"/>
    <property type="evidence" value="ECO:0007669"/>
    <property type="project" value="TreeGrafter"/>
</dbReference>
<dbReference type="PANTHER" id="PTHR32285">
    <property type="entry name" value="PROTEIN TRICHOME BIREFRINGENCE-LIKE 9-RELATED"/>
    <property type="match status" value="1"/>
</dbReference>
<name>A0AAD4XKC9_9MAGN</name>
<dbReference type="PANTHER" id="PTHR32285:SF208">
    <property type="entry name" value="PROTEIN TRICHOME BIREFRINGENCE-LIKE 2"/>
    <property type="match status" value="1"/>
</dbReference>
<evidence type="ECO:0000313" key="4">
    <source>
        <dbReference type="Proteomes" id="UP001202328"/>
    </source>
</evidence>
<organism evidence="3 4">
    <name type="scientific">Papaver atlanticum</name>
    <dbReference type="NCBI Taxonomy" id="357466"/>
    <lineage>
        <taxon>Eukaryota</taxon>
        <taxon>Viridiplantae</taxon>
        <taxon>Streptophyta</taxon>
        <taxon>Embryophyta</taxon>
        <taxon>Tracheophyta</taxon>
        <taxon>Spermatophyta</taxon>
        <taxon>Magnoliopsida</taxon>
        <taxon>Ranunculales</taxon>
        <taxon>Papaveraceae</taxon>
        <taxon>Papaveroideae</taxon>
        <taxon>Papaver</taxon>
    </lineage>
</organism>
<dbReference type="Pfam" id="PF14416">
    <property type="entry name" value="PMR5N"/>
    <property type="match status" value="1"/>
</dbReference>
<feature type="transmembrane region" description="Helical" evidence="1">
    <location>
        <begin position="29"/>
        <end position="55"/>
    </location>
</feature>
<evidence type="ECO:0000313" key="3">
    <source>
        <dbReference type="EMBL" id="KAI3922751.1"/>
    </source>
</evidence>
<reference evidence="3" key="1">
    <citation type="submission" date="2022-04" db="EMBL/GenBank/DDBJ databases">
        <title>A functionally conserved STORR gene fusion in Papaver species that diverged 16.8 million years ago.</title>
        <authorList>
            <person name="Catania T."/>
        </authorList>
    </citation>
    <scope>NUCLEOTIDE SEQUENCE</scope>
    <source>
        <strain evidence="3">S-188037</strain>
    </source>
</reference>
<dbReference type="GO" id="GO:0016413">
    <property type="term" value="F:O-acetyltransferase activity"/>
    <property type="evidence" value="ECO:0007669"/>
    <property type="project" value="InterPro"/>
</dbReference>
<dbReference type="AlphaFoldDB" id="A0AAD4XKC9"/>
<sequence>MRTLKIREKLCPLPGIPSYHSPRKNGLSVVLFVFGCAVGASIFMLTAIIFTFPWISPSLMNPMLQNNLNLKFSFPYWQLSPSSTITTSNTTIATATASTSFSSARNFSRTRNNETETYHLENSLKNSSAVFVDLPKVRELVVTKPPTSNYSSDSNSILVETLQTNGDDSSDGIGSCDIFDGEWVRDNDKQPYYPPGSCPFVEGQNSACYNNGRPDDQFLKWQWQWQSQQTNARCDSNNIP</sequence>
<keyword evidence="4" id="KW-1185">Reference proteome</keyword>
<proteinExistence type="predicted"/>
<keyword evidence="1" id="KW-1133">Transmembrane helix</keyword>
<feature type="domain" description="Trichome birefringence-like N-terminal" evidence="2">
    <location>
        <begin position="175"/>
        <end position="224"/>
    </location>
</feature>
<gene>
    <name evidence="3" type="ORF">MKW98_006882</name>
</gene>
<evidence type="ECO:0000259" key="2">
    <source>
        <dbReference type="Pfam" id="PF14416"/>
    </source>
</evidence>
<keyword evidence="1" id="KW-0812">Transmembrane</keyword>
<dbReference type="InterPro" id="IPR025846">
    <property type="entry name" value="TBL_N"/>
</dbReference>
<dbReference type="EMBL" id="JAJJMB010008592">
    <property type="protein sequence ID" value="KAI3922751.1"/>
    <property type="molecule type" value="Genomic_DNA"/>
</dbReference>